<proteinExistence type="predicted"/>
<sequence length="306" mass="34688">MVKGKSLLTGEPLTENDLVIKRRFEGYEQTFDLYRCPKSGLVQTLPMPDMQELQSKEYHDGYMAYQDIDLKKTMISANRQLRRIERHLDKNGSKRILDVGCSTGWFLKTAQEHGYEVAGIELSPYAAKKANELLSGGVLAGTLRESEYLPESFDIVHSNQVIEHVPDPVAFVKNQAKCLKKGGLLVIGTPNMDSLAWKRLRDNWTSLQKPDHIVMFSPTSLFYLLEREFFDVLGIHFTGMPPFGGRPKSHVDQNVNRVNSSPTRKINNLGKLKHWVLGQPAISNLAAVVIDRFKLGDTMYVIARKR</sequence>
<dbReference type="EMBL" id="BARW01000357">
    <property type="protein sequence ID" value="GAI63267.1"/>
    <property type="molecule type" value="Genomic_DNA"/>
</dbReference>
<dbReference type="InterPro" id="IPR029063">
    <property type="entry name" value="SAM-dependent_MTases_sf"/>
</dbReference>
<dbReference type="CDD" id="cd02440">
    <property type="entry name" value="AdoMet_MTases"/>
    <property type="match status" value="1"/>
</dbReference>
<organism evidence="1">
    <name type="scientific">marine sediment metagenome</name>
    <dbReference type="NCBI Taxonomy" id="412755"/>
    <lineage>
        <taxon>unclassified sequences</taxon>
        <taxon>metagenomes</taxon>
        <taxon>ecological metagenomes</taxon>
    </lineage>
</organism>
<evidence type="ECO:0000313" key="1">
    <source>
        <dbReference type="EMBL" id="GAI63267.1"/>
    </source>
</evidence>
<reference evidence="1" key="1">
    <citation type="journal article" date="2014" name="Front. Microbiol.">
        <title>High frequency of phylogenetically diverse reductive dehalogenase-homologous genes in deep subseafloor sedimentary metagenomes.</title>
        <authorList>
            <person name="Kawai M."/>
            <person name="Futagami T."/>
            <person name="Toyoda A."/>
            <person name="Takaki Y."/>
            <person name="Nishi S."/>
            <person name="Hori S."/>
            <person name="Arai W."/>
            <person name="Tsubouchi T."/>
            <person name="Morono Y."/>
            <person name="Uchiyama I."/>
            <person name="Ito T."/>
            <person name="Fujiyama A."/>
            <person name="Inagaki F."/>
            <person name="Takami H."/>
        </authorList>
    </citation>
    <scope>NUCLEOTIDE SEQUENCE</scope>
    <source>
        <strain evidence="1">Expedition CK06-06</strain>
    </source>
</reference>
<comment type="caution">
    <text evidence="1">The sequence shown here is derived from an EMBL/GenBank/DDBJ whole genome shotgun (WGS) entry which is preliminary data.</text>
</comment>
<protein>
    <recommendedName>
        <fullName evidence="2">Methyltransferase type 11 domain-containing protein</fullName>
    </recommendedName>
</protein>
<accession>X1Q410</accession>
<dbReference type="SUPFAM" id="SSF53335">
    <property type="entry name" value="S-adenosyl-L-methionine-dependent methyltransferases"/>
    <property type="match status" value="1"/>
</dbReference>
<dbReference type="Gene3D" id="3.40.50.150">
    <property type="entry name" value="Vaccinia Virus protein VP39"/>
    <property type="match status" value="1"/>
</dbReference>
<dbReference type="Pfam" id="PF13489">
    <property type="entry name" value="Methyltransf_23"/>
    <property type="match status" value="1"/>
</dbReference>
<gene>
    <name evidence="1" type="ORF">S12H4_01690</name>
</gene>
<evidence type="ECO:0008006" key="2">
    <source>
        <dbReference type="Google" id="ProtNLM"/>
    </source>
</evidence>
<dbReference type="PANTHER" id="PTHR43861">
    <property type="entry name" value="TRANS-ACONITATE 2-METHYLTRANSFERASE-RELATED"/>
    <property type="match status" value="1"/>
</dbReference>
<dbReference type="AlphaFoldDB" id="X1Q410"/>
<name>X1Q410_9ZZZZ</name>